<reference evidence="2 3" key="1">
    <citation type="journal article" date="2017" name="Genome Biol. Evol.">
        <title>Phytophthora megakarya and P. palmivora, closely related causal agents of cacao black pod rot, underwent increases in genome sizes and gene numbers by different mechanisms.</title>
        <authorList>
            <person name="Ali S.S."/>
            <person name="Shao J."/>
            <person name="Lary D.J."/>
            <person name="Kronmiller B."/>
            <person name="Shen D."/>
            <person name="Strem M.D."/>
            <person name="Amoako-Attah I."/>
            <person name="Akrofi A.Y."/>
            <person name="Begoude B.A."/>
            <person name="Ten Hoopen G.M."/>
            <person name="Coulibaly K."/>
            <person name="Kebe B.I."/>
            <person name="Melnick R.L."/>
            <person name="Guiltinan M.J."/>
            <person name="Tyler B.M."/>
            <person name="Meinhardt L.W."/>
            <person name="Bailey B.A."/>
        </authorList>
    </citation>
    <scope>NUCLEOTIDE SEQUENCE [LARGE SCALE GENOMIC DNA]</scope>
    <source>
        <strain evidence="3">sbr112.9</strain>
    </source>
</reference>
<evidence type="ECO:0000256" key="1">
    <source>
        <dbReference type="SAM" id="Phobius"/>
    </source>
</evidence>
<comment type="caution">
    <text evidence="2">The sequence shown here is derived from an EMBL/GenBank/DDBJ whole genome shotgun (WGS) entry which is preliminary data.</text>
</comment>
<keyword evidence="1" id="KW-1133">Transmembrane helix</keyword>
<dbReference type="AlphaFoldDB" id="A0A2P4XZX9"/>
<keyword evidence="1" id="KW-0812">Transmembrane</keyword>
<feature type="transmembrane region" description="Helical" evidence="1">
    <location>
        <begin position="152"/>
        <end position="175"/>
    </location>
</feature>
<dbReference type="OrthoDB" id="94235at2759"/>
<dbReference type="InterPro" id="IPR052980">
    <property type="entry name" value="Crinkler_effector"/>
</dbReference>
<keyword evidence="3" id="KW-1185">Reference proteome</keyword>
<keyword evidence="1" id="KW-0472">Membrane</keyword>
<proteinExistence type="predicted"/>
<evidence type="ECO:0000313" key="2">
    <source>
        <dbReference type="EMBL" id="POM71106.1"/>
    </source>
</evidence>
<dbReference type="PANTHER" id="PTHR33129:SF1">
    <property type="entry name" value="ATP-BINDING PROTEIN"/>
    <property type="match status" value="1"/>
</dbReference>
<protein>
    <recommendedName>
        <fullName evidence="4">Crinkler (CRN) family protein</fullName>
    </recommendedName>
</protein>
<dbReference type="Proteomes" id="UP000237271">
    <property type="component" value="Unassembled WGS sequence"/>
</dbReference>
<dbReference type="EMBL" id="NCKW01006617">
    <property type="protein sequence ID" value="POM71106.1"/>
    <property type="molecule type" value="Genomic_DNA"/>
</dbReference>
<organism evidence="2 3">
    <name type="scientific">Phytophthora palmivora</name>
    <dbReference type="NCBI Taxonomy" id="4796"/>
    <lineage>
        <taxon>Eukaryota</taxon>
        <taxon>Sar</taxon>
        <taxon>Stramenopiles</taxon>
        <taxon>Oomycota</taxon>
        <taxon>Peronosporomycetes</taxon>
        <taxon>Peronosporales</taxon>
        <taxon>Peronosporaceae</taxon>
        <taxon>Phytophthora</taxon>
    </lineage>
</organism>
<evidence type="ECO:0000313" key="3">
    <source>
        <dbReference type="Proteomes" id="UP000237271"/>
    </source>
</evidence>
<dbReference type="PANTHER" id="PTHR33129">
    <property type="entry name" value="PROTEIN KINASE DOMAIN-CONTAINING PROTEIN-RELATED"/>
    <property type="match status" value="1"/>
</dbReference>
<sequence>MARKVWFQLVDEQSRRALLGFRVTSVTSDAVNDIEDLRNKIHAEYDHTQPPGTDVLARVAAGQLRIYAKRAAYDAMKEPLDEDLLIGSLGGSKNNALIVEQLNGAEVGTVLNTPTTIFGAAFDNGLYIRQEYWDLHEIIQKRLAADASLRRILVVGSPGIGKSVFGVFLLLLFMMEKKHIAYRPLAHPQVHYFTWSSTNGYAVSDTSCAGITYEGFFDGNEAYGALDAGVFKHAFLFASPRTTNYHEFVKEKCFKVYMNPWTKNECQRFADAMKLEDHDEWFRRFNLVGGKPRFVFPSLQTLSSQTLSSETFDDLVQRVKEEIPHNLDELKNQVRLFQQKVFDDRMKHIVFHLYRNENAPSRAYLAYSSLVVEAIMNARYQVGSTDEIRALLQTPAPNLQSWRGKEIEKFPLQELATSKFV</sequence>
<name>A0A2P4XZX9_9STRA</name>
<gene>
    <name evidence="2" type="ORF">PHPALM_12371</name>
</gene>
<evidence type="ECO:0008006" key="4">
    <source>
        <dbReference type="Google" id="ProtNLM"/>
    </source>
</evidence>
<accession>A0A2P4XZX9</accession>